<comment type="caution">
    <text evidence="3">The sequence shown here is derived from an EMBL/GenBank/DDBJ whole genome shotgun (WGS) entry which is preliminary data.</text>
</comment>
<dbReference type="Proteomes" id="UP000536909">
    <property type="component" value="Unassembled WGS sequence"/>
</dbReference>
<evidence type="ECO:0000313" key="4">
    <source>
        <dbReference type="Proteomes" id="UP000308000"/>
    </source>
</evidence>
<dbReference type="EMBL" id="VBRC01000003">
    <property type="protein sequence ID" value="TLK30056.1"/>
    <property type="molecule type" value="Genomic_DNA"/>
</dbReference>
<keyword evidence="1" id="KW-0812">Transmembrane</keyword>
<dbReference type="AlphaFoldDB" id="A0AAJ5K643"/>
<dbReference type="EMBL" id="JACHFV010000004">
    <property type="protein sequence ID" value="MBB5294639.1"/>
    <property type="molecule type" value="Genomic_DNA"/>
</dbReference>
<accession>A0AAJ5K643</accession>
<evidence type="ECO:0000256" key="1">
    <source>
        <dbReference type="SAM" id="Phobius"/>
    </source>
</evidence>
<feature type="transmembrane region" description="Helical" evidence="1">
    <location>
        <begin position="53"/>
        <end position="78"/>
    </location>
</feature>
<evidence type="ECO:0000313" key="5">
    <source>
        <dbReference type="Proteomes" id="UP000536909"/>
    </source>
</evidence>
<organism evidence="3 4">
    <name type="scientific">Deinococcus metallilatus</name>
    <dbReference type="NCBI Taxonomy" id="1211322"/>
    <lineage>
        <taxon>Bacteria</taxon>
        <taxon>Thermotogati</taxon>
        <taxon>Deinococcota</taxon>
        <taxon>Deinococci</taxon>
        <taxon>Deinococcales</taxon>
        <taxon>Deinococcaceae</taxon>
        <taxon>Deinococcus</taxon>
    </lineage>
</organism>
<reference evidence="3 4" key="1">
    <citation type="submission" date="2019-04" db="EMBL/GenBank/DDBJ databases">
        <title>Deinococcus metalilatus MA1002 mutant No.5.</title>
        <authorList>
            <person name="Park W."/>
            <person name="Park C."/>
        </authorList>
    </citation>
    <scope>NUCLEOTIDE SEQUENCE [LARGE SCALE GENOMIC DNA]</scope>
    <source>
        <strain evidence="3 4">MA1002-m5</strain>
    </source>
</reference>
<proteinExistence type="predicted"/>
<evidence type="ECO:0000313" key="2">
    <source>
        <dbReference type="EMBL" id="MBB5294639.1"/>
    </source>
</evidence>
<dbReference type="RefSeq" id="WP_129117858.1">
    <property type="nucleotide sequence ID" value="NZ_BSUI01000013.1"/>
</dbReference>
<keyword evidence="1" id="KW-0472">Membrane</keyword>
<name>A0AAJ5K643_9DEIO</name>
<evidence type="ECO:0000313" key="3">
    <source>
        <dbReference type="EMBL" id="TLK30056.1"/>
    </source>
</evidence>
<reference evidence="2 5" key="2">
    <citation type="submission" date="2020-08" db="EMBL/GenBank/DDBJ databases">
        <title>Genomic Encyclopedia of Type Strains, Phase IV (KMG-IV): sequencing the most valuable type-strain genomes for metagenomic binning, comparative biology and taxonomic classification.</title>
        <authorList>
            <person name="Goeker M."/>
        </authorList>
    </citation>
    <scope>NUCLEOTIDE SEQUENCE [LARGE SCALE GENOMIC DNA]</scope>
    <source>
        <strain evidence="2 5">DSM 105434</strain>
    </source>
</reference>
<feature type="transmembrane region" description="Helical" evidence="1">
    <location>
        <begin position="99"/>
        <end position="118"/>
    </location>
</feature>
<keyword evidence="5" id="KW-1185">Reference proteome</keyword>
<protein>
    <submittedName>
        <fullName evidence="3">Uncharacterized protein</fullName>
    </submittedName>
</protein>
<dbReference type="Proteomes" id="UP000308000">
    <property type="component" value="Unassembled WGS sequence"/>
</dbReference>
<feature type="transmembrane region" description="Helical" evidence="1">
    <location>
        <begin position="130"/>
        <end position="152"/>
    </location>
</feature>
<keyword evidence="1" id="KW-1133">Transmembrane helix</keyword>
<feature type="transmembrane region" description="Helical" evidence="1">
    <location>
        <begin position="20"/>
        <end position="41"/>
    </location>
</feature>
<sequence length="178" mass="19433">MNAASRPRPLAPLRARRRVVVLTAISFLGYAILMVLALRVGTLRTPDETLRSLAYLSLLLSFGSGYHLYVPRVLGLPGTDDRRLDERQREVVMQARTQAYWVVSLLFVFGTIYLSLASERGWPLPTGPDSWQLIATGVSFLVGVMPAAILAWTEPDSPGEDLANALPLPDPHAHGGSA</sequence>
<gene>
    <name evidence="3" type="ORF">FCS05_05865</name>
    <name evidence="2" type="ORF">HNQ10_001453</name>
</gene>